<organism evidence="2">
    <name type="scientific">Escherichia coli</name>
    <dbReference type="NCBI Taxonomy" id="562"/>
    <lineage>
        <taxon>Bacteria</taxon>
        <taxon>Pseudomonadati</taxon>
        <taxon>Pseudomonadota</taxon>
        <taxon>Gammaproteobacteria</taxon>
        <taxon>Enterobacterales</taxon>
        <taxon>Enterobacteriaceae</taxon>
        <taxon>Escherichia</taxon>
    </lineage>
</organism>
<evidence type="ECO:0000256" key="1">
    <source>
        <dbReference type="SAM" id="SignalP"/>
    </source>
</evidence>
<feature type="signal peptide" evidence="1">
    <location>
        <begin position="1"/>
        <end position="18"/>
    </location>
</feature>
<evidence type="ECO:0000313" key="2">
    <source>
        <dbReference type="EMBL" id="MHO04279.1"/>
    </source>
</evidence>
<protein>
    <submittedName>
        <fullName evidence="2">DUF2523 domain-containing protein</fullName>
    </submittedName>
</protein>
<dbReference type="AlphaFoldDB" id="A0A3L0VZE0"/>
<sequence length="131" mass="14800">MRNMIIMCLMFMPAVAMAAEPSFLDYVGDKLNGIHYTITEEVPGLFHRFAAWGVEFYALCVISAKLEMLKFAYLVAKQITTDINLSGYLLSSLSQLPSGVRWALEQLGFVNGLNMIINAYITRFVLNFMGW</sequence>
<reference evidence="2" key="1">
    <citation type="submission" date="2018-10" db="EMBL/GenBank/DDBJ databases">
        <authorList>
            <consortium name="NARMS: The National Antimicrobial Resistance Monitoring System"/>
        </authorList>
    </citation>
    <scope>NUCLEOTIDE SEQUENCE [LARGE SCALE GENOMIC DNA]</scope>
    <source>
        <strain evidence="2">CVM N17EC0388</strain>
    </source>
</reference>
<name>A0A3L0VZE0_ECOLX</name>
<dbReference type="EMBL" id="RNRV01000010">
    <property type="protein sequence ID" value="MHO04279.1"/>
    <property type="molecule type" value="Genomic_DNA"/>
</dbReference>
<comment type="caution">
    <text evidence="2">The sequence shown here is derived from an EMBL/GenBank/DDBJ whole genome shotgun (WGS) entry which is preliminary data.</text>
</comment>
<keyword evidence="1" id="KW-0732">Signal</keyword>
<dbReference type="Pfam" id="PF10734">
    <property type="entry name" value="DUF2523"/>
    <property type="match status" value="1"/>
</dbReference>
<proteinExistence type="predicted"/>
<dbReference type="InterPro" id="IPR019670">
    <property type="entry name" value="DUF2523"/>
</dbReference>
<feature type="chain" id="PRO_5018102672" evidence="1">
    <location>
        <begin position="19"/>
        <end position="131"/>
    </location>
</feature>
<accession>A0A3L0VZE0</accession>
<gene>
    <name evidence="2" type="ORF">D9F05_07845</name>
</gene>